<dbReference type="SFLD" id="SFLDS00005">
    <property type="entry name" value="Isoprenoid_Synthase_Type_I"/>
    <property type="match status" value="1"/>
</dbReference>
<dbReference type="InterPro" id="IPR008949">
    <property type="entry name" value="Isoprenoid_synthase_dom_sf"/>
</dbReference>
<evidence type="ECO:0000313" key="3">
    <source>
        <dbReference type="Proteomes" id="UP001206483"/>
    </source>
</evidence>
<dbReference type="SUPFAM" id="SSF48576">
    <property type="entry name" value="Terpenoid synthases"/>
    <property type="match status" value="1"/>
</dbReference>
<dbReference type="Proteomes" id="UP001206483">
    <property type="component" value="Unassembled WGS sequence"/>
</dbReference>
<proteinExistence type="predicted"/>
<protein>
    <recommendedName>
        <fullName evidence="4">Terpene synthase</fullName>
    </recommendedName>
</protein>
<accession>A0ABT1IWP7</accession>
<dbReference type="RefSeq" id="WP_253796657.1">
    <property type="nucleotide sequence ID" value="NZ_BAAAUB010000006.1"/>
</dbReference>
<comment type="caution">
    <text evidence="2">The sequence shown here is derived from an EMBL/GenBank/DDBJ whole genome shotgun (WGS) entry which is preliminary data.</text>
</comment>
<sequence>MTTTDRTGVATLPMPDVSRTFPGPFPTSPHADRIQAHLGQWLHRFPLLGPPDARRTLCDIVAHGVARTFPTAEPDGLVLCADLFLWLTAFDDTYGEATAAGSPARLVRRIQGFVHLLADGEPPGDAGPFDEALHDLLTRLRTRATAAQYLRVTGCLRDVLFGMLWEAHHLAEPDHVRMHDYLAVRPHTVLVRTLIAVAEVALRYELPDEARNSPAVRQPESAVADLAGLLNDLGSYARESAKGVPNSLNLISLITRAESCDIPTAYAAASRLGEEHAATARHGIGRLATSDSAPLQQHAEALESIACSYIWHIDHARYTKA</sequence>
<dbReference type="EMBL" id="JAMZDX010000002">
    <property type="protein sequence ID" value="MCP2309573.1"/>
    <property type="molecule type" value="Genomic_DNA"/>
</dbReference>
<dbReference type="SFLD" id="SFLDG01020">
    <property type="entry name" value="Terpene_Cyclase_Like_2"/>
    <property type="match status" value="1"/>
</dbReference>
<keyword evidence="3" id="KW-1185">Reference proteome</keyword>
<evidence type="ECO:0000256" key="1">
    <source>
        <dbReference type="ARBA" id="ARBA00023239"/>
    </source>
</evidence>
<dbReference type="Pfam" id="PF19086">
    <property type="entry name" value="Terpene_syn_C_2"/>
    <property type="match status" value="1"/>
</dbReference>
<reference evidence="2 3" key="1">
    <citation type="submission" date="2022-06" db="EMBL/GenBank/DDBJ databases">
        <title>Sequencing the genomes of 1000 actinobacteria strains.</title>
        <authorList>
            <person name="Klenk H.-P."/>
        </authorList>
    </citation>
    <scope>NUCLEOTIDE SEQUENCE [LARGE SCALE GENOMIC DNA]</scope>
    <source>
        <strain evidence="2 3">DSM 41656</strain>
    </source>
</reference>
<gene>
    <name evidence="2" type="ORF">FHR36_002697</name>
</gene>
<dbReference type="InterPro" id="IPR034686">
    <property type="entry name" value="Terpene_cyclase-like_2"/>
</dbReference>
<evidence type="ECO:0008006" key="4">
    <source>
        <dbReference type="Google" id="ProtNLM"/>
    </source>
</evidence>
<dbReference type="Gene3D" id="1.10.600.10">
    <property type="entry name" value="Farnesyl Diphosphate Synthase"/>
    <property type="match status" value="1"/>
</dbReference>
<keyword evidence="1" id="KW-0456">Lyase</keyword>
<evidence type="ECO:0000313" key="2">
    <source>
        <dbReference type="EMBL" id="MCP2309573.1"/>
    </source>
</evidence>
<name>A0ABT1IWP7_9ACTN</name>
<organism evidence="2 3">
    <name type="scientific">Kitasatospora paracochleata</name>
    <dbReference type="NCBI Taxonomy" id="58354"/>
    <lineage>
        <taxon>Bacteria</taxon>
        <taxon>Bacillati</taxon>
        <taxon>Actinomycetota</taxon>
        <taxon>Actinomycetes</taxon>
        <taxon>Kitasatosporales</taxon>
        <taxon>Streptomycetaceae</taxon>
        <taxon>Kitasatospora</taxon>
    </lineage>
</organism>